<comment type="caution">
    <text evidence="2">The sequence shown here is derived from an EMBL/GenBank/DDBJ whole genome shotgun (WGS) entry which is preliminary data.</text>
</comment>
<evidence type="ECO:0000313" key="3">
    <source>
        <dbReference type="Proteomes" id="UP000540412"/>
    </source>
</evidence>
<dbReference type="PANTHER" id="PTHR43433:SF5">
    <property type="entry name" value="AB HYDROLASE-1 DOMAIN-CONTAINING PROTEIN"/>
    <property type="match status" value="1"/>
</dbReference>
<dbReference type="EMBL" id="JACHIT010000002">
    <property type="protein sequence ID" value="MBB5916874.1"/>
    <property type="molecule type" value="Genomic_DNA"/>
</dbReference>
<dbReference type="Gene3D" id="3.40.50.1820">
    <property type="entry name" value="alpha/beta hydrolase"/>
    <property type="match status" value="1"/>
</dbReference>
<dbReference type="Proteomes" id="UP000540412">
    <property type="component" value="Unassembled WGS sequence"/>
</dbReference>
<dbReference type="Pfam" id="PF12697">
    <property type="entry name" value="Abhydrolase_6"/>
    <property type="match status" value="1"/>
</dbReference>
<dbReference type="RefSeq" id="WP_040748301.1">
    <property type="nucleotide sequence ID" value="NZ_JACHIT010000002.1"/>
</dbReference>
<evidence type="ECO:0000259" key="1">
    <source>
        <dbReference type="Pfam" id="PF12697"/>
    </source>
</evidence>
<gene>
    <name evidence="2" type="ORF">BJY24_005786</name>
</gene>
<dbReference type="SUPFAM" id="SSF53474">
    <property type="entry name" value="alpha/beta-Hydrolases"/>
    <property type="match status" value="1"/>
</dbReference>
<organism evidence="2 3">
    <name type="scientific">Nocardia transvalensis</name>
    <dbReference type="NCBI Taxonomy" id="37333"/>
    <lineage>
        <taxon>Bacteria</taxon>
        <taxon>Bacillati</taxon>
        <taxon>Actinomycetota</taxon>
        <taxon>Actinomycetes</taxon>
        <taxon>Mycobacteriales</taxon>
        <taxon>Nocardiaceae</taxon>
        <taxon>Nocardia</taxon>
    </lineage>
</organism>
<keyword evidence="3" id="KW-1185">Reference proteome</keyword>
<feature type="domain" description="AB hydrolase-1" evidence="1">
    <location>
        <begin position="32"/>
        <end position="278"/>
    </location>
</feature>
<evidence type="ECO:0000313" key="2">
    <source>
        <dbReference type="EMBL" id="MBB5916874.1"/>
    </source>
</evidence>
<sequence length="309" mass="33473">MNDDHHSMTIASADGVRLAATRLGWHAAAATVVYVHGLLTDSSYWHPATACLHERMHGGIAQITYDQRGHGNSGRPDRRARTTMDHLVDDLDTVLARATGAVVLAAHSAGALVVHAWAERYPGHAATLAGMVFFNSPGEFPEFPTLPTHFRHVPRWLHRCRNTALLDAVAATAAAATERRFRRHSQRLGAKAHLVTADRAADPRVVTDVLAAYRGYVLTAGAAARLRGTPSFVVAGDRDRIVPPTQSARLADKLWADYETVPRAGHSLPHTQPEIVADTITRALEIAYRATTGPTRALHLDDETGRGTA</sequence>
<dbReference type="PANTHER" id="PTHR43433">
    <property type="entry name" value="HYDROLASE, ALPHA/BETA FOLD FAMILY PROTEIN"/>
    <property type="match status" value="1"/>
</dbReference>
<dbReference type="InterPro" id="IPR000073">
    <property type="entry name" value="AB_hydrolase_1"/>
</dbReference>
<dbReference type="InterPro" id="IPR029058">
    <property type="entry name" value="AB_hydrolase_fold"/>
</dbReference>
<reference evidence="2 3" key="1">
    <citation type="submission" date="2020-08" db="EMBL/GenBank/DDBJ databases">
        <title>Sequencing the genomes of 1000 actinobacteria strains.</title>
        <authorList>
            <person name="Klenk H.-P."/>
        </authorList>
    </citation>
    <scope>NUCLEOTIDE SEQUENCE [LARGE SCALE GENOMIC DNA]</scope>
    <source>
        <strain evidence="2 3">DSM 43582</strain>
    </source>
</reference>
<dbReference type="InterPro" id="IPR050471">
    <property type="entry name" value="AB_hydrolase"/>
</dbReference>
<name>A0A7W9PJR3_9NOCA</name>
<dbReference type="AlphaFoldDB" id="A0A7W9PJR3"/>
<protein>
    <submittedName>
        <fullName evidence="2">Pimeloyl-ACP methyl ester carboxylesterase</fullName>
    </submittedName>
</protein>
<proteinExistence type="predicted"/>
<dbReference type="GO" id="GO:0003824">
    <property type="term" value="F:catalytic activity"/>
    <property type="evidence" value="ECO:0007669"/>
    <property type="project" value="UniProtKB-ARBA"/>
</dbReference>
<accession>A0A7W9PJR3</accession>